<sequence length="145" mass="16779">MGKVDQRFVDFIHEHHVMTLATCVNNMPWVANCFYTYDAEENIFIVTTDTKTKHGTQAIENSCVALSIVLETEKVGMIQGLQVSAKMECIEASMFSKYRLKYLKRFPYAVLKQSDLWIISPKQMKFTDNRLGFGKKLIWETEVLL</sequence>
<evidence type="ECO:0000313" key="2">
    <source>
        <dbReference type="Proteomes" id="UP000826212"/>
    </source>
</evidence>
<name>A0AC61NPB3_9BACT</name>
<dbReference type="EMBL" id="CP081303">
    <property type="protein sequence ID" value="QZE14082.1"/>
    <property type="molecule type" value="Genomic_DNA"/>
</dbReference>
<keyword evidence="2" id="KW-1185">Reference proteome</keyword>
<dbReference type="Proteomes" id="UP000826212">
    <property type="component" value="Chromosome"/>
</dbReference>
<organism evidence="1 2">
    <name type="scientific">Halosquirtibacter laminarini</name>
    <dbReference type="NCBI Taxonomy" id="3374600"/>
    <lineage>
        <taxon>Bacteria</taxon>
        <taxon>Pseudomonadati</taxon>
        <taxon>Bacteroidota</taxon>
        <taxon>Bacteroidia</taxon>
        <taxon>Marinilabiliales</taxon>
        <taxon>Prolixibacteraceae</taxon>
        <taxon>Halosquirtibacter</taxon>
    </lineage>
</organism>
<reference evidence="1" key="1">
    <citation type="submission" date="2021-08" db="EMBL/GenBank/DDBJ databases">
        <title>Novel anaerobic bacterium isolated from sea squirt in East Sea, Republic of Korea.</title>
        <authorList>
            <person name="Nguyen T.H."/>
            <person name="Li Z."/>
            <person name="Lee Y.-J."/>
            <person name="Ko J."/>
            <person name="Kim S.-G."/>
        </authorList>
    </citation>
    <scope>NUCLEOTIDE SEQUENCE</scope>
    <source>
        <strain evidence="1">KCTC 25031</strain>
    </source>
</reference>
<protein>
    <submittedName>
        <fullName evidence="1">Pyridoxamine 5'-phosphate oxidase family protein</fullName>
    </submittedName>
</protein>
<gene>
    <name evidence="1" type="ORF">K4L44_16370</name>
</gene>
<proteinExistence type="predicted"/>
<evidence type="ECO:0000313" key="1">
    <source>
        <dbReference type="EMBL" id="QZE14082.1"/>
    </source>
</evidence>
<accession>A0AC61NPB3</accession>